<dbReference type="CDD" id="cd02440">
    <property type="entry name" value="AdoMet_MTases"/>
    <property type="match status" value="1"/>
</dbReference>
<keyword evidence="1" id="KW-0175">Coiled coil</keyword>
<dbReference type="eggNOG" id="KOG2904">
    <property type="taxonomic scope" value="Eukaryota"/>
</dbReference>
<dbReference type="AlphaFoldDB" id="Q54XZ7"/>
<sequence length="343" mass="39787">MNFIHLSKRFYCNKIINKNVLEILKDTKEKLLKSNNELISNYSELESKLLVSHVLKINDHNDQYQLFNKKVQSRIISNEEYNQLQSFIERRLNNEPINYIIGYRYFWKNKFFCNHSTLIPRPDSETIIEKIIEESKEKELKIKKILDLGTGTGCLLLSTLNEFKDSIGVGIDKSNEALIIANKNAIELSLDKRVSLLNFDWNNYDKNQISKLLSSPSSSSPSSSSNTNNENNEKFDLVISNPPYISNEEFKYLNPIVTEWEPKTALIADENGLKDYKSIASFLNENKDSLLSDNCLIVFEIGKGQEKDIQSIMENKYSFKYIGYKKDLNSIIRCLVFMKKVKK</sequence>
<gene>
    <name evidence="5" type="ORF">DDB_G0278505</name>
</gene>
<dbReference type="RefSeq" id="XP_642405.1">
    <property type="nucleotide sequence ID" value="XM_637313.1"/>
</dbReference>
<evidence type="ECO:0000259" key="4">
    <source>
        <dbReference type="Pfam" id="PF17827"/>
    </source>
</evidence>
<evidence type="ECO:0000313" key="6">
    <source>
        <dbReference type="Proteomes" id="UP000002195"/>
    </source>
</evidence>
<protein>
    <recommendedName>
        <fullName evidence="7">Peptide chain release factor N(5)-glutamine methyltransferase</fullName>
    </recommendedName>
</protein>
<dbReference type="SUPFAM" id="SSF53335">
    <property type="entry name" value="S-adenosyl-L-methionine-dependent methyltransferases"/>
    <property type="match status" value="1"/>
</dbReference>
<dbReference type="GO" id="GO:0036009">
    <property type="term" value="F:protein-glutamine N-methyltransferase activity"/>
    <property type="evidence" value="ECO:0000318"/>
    <property type="project" value="GO_Central"/>
</dbReference>
<dbReference type="InterPro" id="IPR002052">
    <property type="entry name" value="DNA_methylase_N6_adenine_CS"/>
</dbReference>
<organism evidence="5 6">
    <name type="scientific">Dictyostelium discoideum</name>
    <name type="common">Social amoeba</name>
    <dbReference type="NCBI Taxonomy" id="44689"/>
    <lineage>
        <taxon>Eukaryota</taxon>
        <taxon>Amoebozoa</taxon>
        <taxon>Evosea</taxon>
        <taxon>Eumycetozoa</taxon>
        <taxon>Dictyostelia</taxon>
        <taxon>Dictyosteliales</taxon>
        <taxon>Dictyosteliaceae</taxon>
        <taxon>Dictyostelium</taxon>
    </lineage>
</organism>
<feature type="compositionally biased region" description="Low complexity" evidence="2">
    <location>
        <begin position="214"/>
        <end position="225"/>
    </location>
</feature>
<dbReference type="PANTHER" id="PTHR18895">
    <property type="entry name" value="HEMK METHYLTRANSFERASE"/>
    <property type="match status" value="1"/>
</dbReference>
<comment type="caution">
    <text evidence="5">The sequence shown here is derived from an EMBL/GenBank/DDBJ whole genome shotgun (WGS) entry which is preliminary data.</text>
</comment>
<dbReference type="EMBL" id="AAFI02000023">
    <property type="protein sequence ID" value="EAL68425.1"/>
    <property type="molecule type" value="Genomic_DNA"/>
</dbReference>
<dbReference type="InterPro" id="IPR050320">
    <property type="entry name" value="N5-glutamine_MTase"/>
</dbReference>
<dbReference type="PhylomeDB" id="Q54XZ7"/>
<dbReference type="GO" id="GO:0003676">
    <property type="term" value="F:nucleic acid binding"/>
    <property type="evidence" value="ECO:0007669"/>
    <property type="project" value="InterPro"/>
</dbReference>
<feature type="coiled-coil region" evidence="1">
    <location>
        <begin position="21"/>
        <end position="48"/>
    </location>
</feature>
<dbReference type="Pfam" id="PF17827">
    <property type="entry name" value="PrmC_N"/>
    <property type="match status" value="1"/>
</dbReference>
<accession>Q54XZ7</accession>
<name>Q54XZ7_DICDI</name>
<dbReference type="InParanoid" id="Q54XZ7"/>
<dbReference type="InterPro" id="IPR025714">
    <property type="entry name" value="Methyltranfer_dom"/>
</dbReference>
<dbReference type="PROSITE" id="PS00092">
    <property type="entry name" value="N6_MTASE"/>
    <property type="match status" value="1"/>
</dbReference>
<evidence type="ECO:0000259" key="3">
    <source>
        <dbReference type="Pfam" id="PF13847"/>
    </source>
</evidence>
<dbReference type="PANTHER" id="PTHR18895:SF74">
    <property type="entry name" value="MTRF1L RELEASE FACTOR GLUTAMINE METHYLTRANSFERASE"/>
    <property type="match status" value="1"/>
</dbReference>
<dbReference type="InterPro" id="IPR029063">
    <property type="entry name" value="SAM-dependent_MTases_sf"/>
</dbReference>
<dbReference type="OMA" id="GYRYFWK"/>
<dbReference type="Pfam" id="PF13847">
    <property type="entry name" value="Methyltransf_31"/>
    <property type="match status" value="1"/>
</dbReference>
<dbReference type="Proteomes" id="UP000002195">
    <property type="component" value="Unassembled WGS sequence"/>
</dbReference>
<dbReference type="dictyBase" id="DDB_G0278505"/>
<evidence type="ECO:0000256" key="2">
    <source>
        <dbReference type="SAM" id="MobiDB-lite"/>
    </source>
</evidence>
<dbReference type="GO" id="GO:0006415">
    <property type="term" value="P:translational termination"/>
    <property type="evidence" value="ECO:0000318"/>
    <property type="project" value="GO_Central"/>
</dbReference>
<feature type="domain" description="Release factor glutamine methyltransferase N-terminal" evidence="4">
    <location>
        <begin position="40"/>
        <end position="102"/>
    </location>
</feature>
<dbReference type="InterPro" id="IPR040758">
    <property type="entry name" value="PrmC_N"/>
</dbReference>
<dbReference type="InterPro" id="IPR019874">
    <property type="entry name" value="RF_methyltr_PrmC"/>
</dbReference>
<proteinExistence type="predicted"/>
<dbReference type="FunCoup" id="Q54XZ7">
    <property type="interactions" value="16"/>
</dbReference>
<dbReference type="Gene3D" id="3.40.50.150">
    <property type="entry name" value="Vaccinia Virus protein VP39"/>
    <property type="match status" value="1"/>
</dbReference>
<dbReference type="SMR" id="Q54XZ7"/>
<dbReference type="GO" id="GO:0032259">
    <property type="term" value="P:methylation"/>
    <property type="evidence" value="ECO:0007669"/>
    <property type="project" value="InterPro"/>
</dbReference>
<reference evidence="5 6" key="1">
    <citation type="journal article" date="2005" name="Nature">
        <title>The genome of the social amoeba Dictyostelium discoideum.</title>
        <authorList>
            <consortium name="The Dictyostelium discoideum Sequencing Consortium"/>
            <person name="Eichinger L."/>
            <person name="Pachebat J.A."/>
            <person name="Glockner G."/>
            <person name="Rajandream M.A."/>
            <person name="Sucgang R."/>
            <person name="Berriman M."/>
            <person name="Song J."/>
            <person name="Olsen R."/>
            <person name="Szafranski K."/>
            <person name="Xu Q."/>
            <person name="Tunggal B."/>
            <person name="Kummerfeld S."/>
            <person name="Madera M."/>
            <person name="Konfortov B.A."/>
            <person name="Rivero F."/>
            <person name="Bankier A.T."/>
            <person name="Lehmann R."/>
            <person name="Hamlin N."/>
            <person name="Davies R."/>
            <person name="Gaudet P."/>
            <person name="Fey P."/>
            <person name="Pilcher K."/>
            <person name="Chen G."/>
            <person name="Saunders D."/>
            <person name="Sodergren E."/>
            <person name="Davis P."/>
            <person name="Kerhornou A."/>
            <person name="Nie X."/>
            <person name="Hall N."/>
            <person name="Anjard C."/>
            <person name="Hemphill L."/>
            <person name="Bason N."/>
            <person name="Farbrother P."/>
            <person name="Desany B."/>
            <person name="Just E."/>
            <person name="Morio T."/>
            <person name="Rost R."/>
            <person name="Churcher C."/>
            <person name="Cooper J."/>
            <person name="Haydock S."/>
            <person name="van Driessche N."/>
            <person name="Cronin A."/>
            <person name="Goodhead I."/>
            <person name="Muzny D."/>
            <person name="Mourier T."/>
            <person name="Pain A."/>
            <person name="Lu M."/>
            <person name="Harper D."/>
            <person name="Lindsay R."/>
            <person name="Hauser H."/>
            <person name="James K."/>
            <person name="Quiles M."/>
            <person name="Madan Babu M."/>
            <person name="Saito T."/>
            <person name="Buchrieser C."/>
            <person name="Wardroper A."/>
            <person name="Felder M."/>
            <person name="Thangavelu M."/>
            <person name="Johnson D."/>
            <person name="Knights A."/>
            <person name="Loulseged H."/>
            <person name="Mungall K."/>
            <person name="Oliver K."/>
            <person name="Price C."/>
            <person name="Quail M.A."/>
            <person name="Urushihara H."/>
            <person name="Hernandez J."/>
            <person name="Rabbinowitsch E."/>
            <person name="Steffen D."/>
            <person name="Sanders M."/>
            <person name="Ma J."/>
            <person name="Kohara Y."/>
            <person name="Sharp S."/>
            <person name="Simmonds M."/>
            <person name="Spiegler S."/>
            <person name="Tivey A."/>
            <person name="Sugano S."/>
            <person name="White B."/>
            <person name="Walker D."/>
            <person name="Woodward J."/>
            <person name="Winckler T."/>
            <person name="Tanaka Y."/>
            <person name="Shaulsky G."/>
            <person name="Schleicher M."/>
            <person name="Weinstock G."/>
            <person name="Rosenthal A."/>
            <person name="Cox E.C."/>
            <person name="Chisholm R.L."/>
            <person name="Gibbs R."/>
            <person name="Loomis W.F."/>
            <person name="Platzer M."/>
            <person name="Kay R.R."/>
            <person name="Williams J."/>
            <person name="Dear P.H."/>
            <person name="Noegel A.A."/>
            <person name="Barrell B."/>
            <person name="Kuspa A."/>
        </authorList>
    </citation>
    <scope>NUCLEOTIDE SEQUENCE [LARGE SCALE GENOMIC DNA]</scope>
    <source>
        <strain evidence="5 6">AX4</strain>
    </source>
</reference>
<dbReference type="HOGENOM" id="CLU_018398_3_1_1"/>
<evidence type="ECO:0008006" key="7">
    <source>
        <dbReference type="Google" id="ProtNLM"/>
    </source>
</evidence>
<dbReference type="STRING" id="44689.Q54XZ7"/>
<evidence type="ECO:0000256" key="1">
    <source>
        <dbReference type="SAM" id="Coils"/>
    </source>
</evidence>
<feature type="domain" description="Methyltransferase" evidence="3">
    <location>
        <begin position="143"/>
        <end position="241"/>
    </location>
</feature>
<evidence type="ECO:0000313" key="5">
    <source>
        <dbReference type="EMBL" id="EAL68425.1"/>
    </source>
</evidence>
<dbReference type="Gene3D" id="1.10.8.10">
    <property type="entry name" value="DNA helicase RuvA subunit, C-terminal domain"/>
    <property type="match status" value="1"/>
</dbReference>
<feature type="region of interest" description="Disordered" evidence="2">
    <location>
        <begin position="212"/>
        <end position="234"/>
    </location>
</feature>
<dbReference type="GeneID" id="8621610"/>
<dbReference type="NCBIfam" id="TIGR03534">
    <property type="entry name" value="RF_mod_PrmC"/>
    <property type="match status" value="1"/>
</dbReference>
<keyword evidence="6" id="KW-1185">Reference proteome</keyword>
<dbReference type="KEGG" id="ddi:DDB_G0278505"/>
<dbReference type="PaxDb" id="44689-DDB0205497"/>
<dbReference type="VEuPathDB" id="AmoebaDB:DDB_G0278505"/>